<accession>A0AA41QR67</accession>
<comment type="caution">
    <text evidence="2">The sequence shown here is derived from an EMBL/GenBank/DDBJ whole genome shotgun (WGS) entry which is preliminary data.</text>
</comment>
<keyword evidence="1" id="KW-0472">Membrane</keyword>
<evidence type="ECO:0000256" key="1">
    <source>
        <dbReference type="SAM" id="Phobius"/>
    </source>
</evidence>
<proteinExistence type="predicted"/>
<dbReference type="AlphaFoldDB" id="A0AA41QR67"/>
<reference evidence="2" key="1">
    <citation type="submission" date="2022-03" db="EMBL/GenBank/DDBJ databases">
        <title>The complete genome sequence of a Methyloterrigena soli.</title>
        <authorList>
            <person name="Zi Z."/>
        </authorList>
    </citation>
    <scope>NUCLEOTIDE SEQUENCE</scope>
    <source>
        <strain evidence="2">M48</strain>
    </source>
</reference>
<protein>
    <submittedName>
        <fullName evidence="2">Uncharacterized protein</fullName>
    </submittedName>
</protein>
<evidence type="ECO:0000313" key="2">
    <source>
        <dbReference type="EMBL" id="MCI0129200.1"/>
    </source>
</evidence>
<keyword evidence="1" id="KW-0812">Transmembrane</keyword>
<keyword evidence="1" id="KW-1133">Transmembrane helix</keyword>
<dbReference type="RefSeq" id="WP_281737144.1">
    <property type="nucleotide sequence ID" value="NZ_JAKETQ010000004.1"/>
</dbReference>
<feature type="transmembrane region" description="Helical" evidence="1">
    <location>
        <begin position="43"/>
        <end position="58"/>
    </location>
</feature>
<keyword evidence="3" id="KW-1185">Reference proteome</keyword>
<name>A0AA41QR67_9HYPH</name>
<gene>
    <name evidence="2" type="ORF">ML536_20395</name>
</gene>
<dbReference type="EMBL" id="JALAZD010000004">
    <property type="protein sequence ID" value="MCI0129200.1"/>
    <property type="molecule type" value="Genomic_DNA"/>
</dbReference>
<dbReference type="Proteomes" id="UP001156140">
    <property type="component" value="Unassembled WGS sequence"/>
</dbReference>
<evidence type="ECO:0000313" key="3">
    <source>
        <dbReference type="Proteomes" id="UP001156140"/>
    </source>
</evidence>
<sequence length="88" mass="10003">MHTVWDFIVRWRTRLFNGIGAFLVLVAPLLGAPEVQAIIPPKYLPYVIAAVFVINVWMRPRVAVRADDPEAEVSRLRKIGDDFTGEQL</sequence>
<feature type="transmembrane region" description="Helical" evidence="1">
    <location>
        <begin position="15"/>
        <end position="31"/>
    </location>
</feature>
<organism evidence="2 3">
    <name type="scientific">Paradevosia shaoguanensis</name>
    <dbReference type="NCBI Taxonomy" id="1335043"/>
    <lineage>
        <taxon>Bacteria</taxon>
        <taxon>Pseudomonadati</taxon>
        <taxon>Pseudomonadota</taxon>
        <taxon>Alphaproteobacteria</taxon>
        <taxon>Hyphomicrobiales</taxon>
        <taxon>Devosiaceae</taxon>
        <taxon>Paradevosia</taxon>
    </lineage>
</organism>